<organism evidence="1 2">
    <name type="scientific">Massilia orientalis</name>
    <dbReference type="NCBI Taxonomy" id="3050128"/>
    <lineage>
        <taxon>Bacteria</taxon>
        <taxon>Pseudomonadati</taxon>
        <taxon>Pseudomonadota</taxon>
        <taxon>Betaproteobacteria</taxon>
        <taxon>Burkholderiales</taxon>
        <taxon>Oxalobacteraceae</taxon>
        <taxon>Telluria group</taxon>
        <taxon>Massilia</taxon>
    </lineage>
</organism>
<protein>
    <submittedName>
        <fullName evidence="1">Sigma factor-like helix-turn-helix DNA-binding protein</fullName>
    </submittedName>
</protein>
<gene>
    <name evidence="1" type="ORF">QPK29_032120</name>
</gene>
<keyword evidence="2" id="KW-1185">Reference proteome</keyword>
<proteinExistence type="predicted"/>
<name>A0ACC7MLL4_9BURK</name>
<comment type="caution">
    <text evidence="1">The sequence shown here is derived from an EMBL/GenBank/DDBJ whole genome shotgun (WGS) entry which is preliminary data.</text>
</comment>
<evidence type="ECO:0000313" key="1">
    <source>
        <dbReference type="EMBL" id="MFJ1472385.1"/>
    </source>
</evidence>
<sequence length="90" mass="10340">MYLQEAGTYAHNMYSGVQLRQLRGRVKVALAEIGANQRRVIELHYLQHLPFEDVASRMALTRGRISLIHKEALHNLRARLTKTDAIDLQC</sequence>
<dbReference type="Proteomes" id="UP001168096">
    <property type="component" value="Unassembled WGS sequence"/>
</dbReference>
<reference evidence="1" key="1">
    <citation type="submission" date="2024-11" db="EMBL/GenBank/DDBJ databases">
        <title>Description of Massilia orientalis sp. nov., isolated from rhizosphere soil of Ageratina adenophora.</title>
        <authorList>
            <person name="Wang Y."/>
        </authorList>
    </citation>
    <scope>NUCLEOTIDE SEQUENCE</scope>
    <source>
        <strain evidence="1">YIM B02787</strain>
    </source>
</reference>
<dbReference type="EMBL" id="JASNRB020000044">
    <property type="protein sequence ID" value="MFJ1472385.1"/>
    <property type="molecule type" value="Genomic_DNA"/>
</dbReference>
<evidence type="ECO:0000313" key="2">
    <source>
        <dbReference type="Proteomes" id="UP001168096"/>
    </source>
</evidence>
<accession>A0ACC7MLL4</accession>